<dbReference type="FunFam" id="3.30.70.2570:FF:000001">
    <property type="entry name" value="Translation factor GUF1, mitochondrial"/>
    <property type="match status" value="1"/>
</dbReference>
<dbReference type="GO" id="GO:0043022">
    <property type="term" value="F:ribosome binding"/>
    <property type="evidence" value="ECO:0007669"/>
    <property type="project" value="UniProtKB-UniRule"/>
</dbReference>
<dbReference type="EMBL" id="FPKR01000002">
    <property type="protein sequence ID" value="SFZ72506.1"/>
    <property type="molecule type" value="Genomic_DNA"/>
</dbReference>
<dbReference type="Pfam" id="PF06421">
    <property type="entry name" value="LepA_C"/>
    <property type="match status" value="1"/>
</dbReference>
<evidence type="ECO:0000256" key="11">
    <source>
        <dbReference type="ARBA" id="ARBA00061052"/>
    </source>
</evidence>
<dbReference type="Proteomes" id="UP000186513">
    <property type="component" value="Unassembled WGS sequence"/>
</dbReference>
<keyword evidence="3" id="KW-0997">Cell inner membrane</keyword>
<feature type="binding site" evidence="13">
    <location>
        <begin position="30"/>
        <end position="35"/>
    </location>
    <ligand>
        <name>GTP</name>
        <dbReference type="ChEBI" id="CHEBI:37565"/>
    </ligand>
</feature>
<evidence type="ECO:0000256" key="10">
    <source>
        <dbReference type="ARBA" id="ARBA00057626"/>
    </source>
</evidence>
<name>A0A1K2H7J2_9NEIS</name>
<evidence type="ECO:0000313" key="16">
    <source>
        <dbReference type="Proteomes" id="UP000186513"/>
    </source>
</evidence>
<gene>
    <name evidence="13" type="primary">lepA</name>
    <name evidence="15" type="ORF">SAMN02745887_00650</name>
</gene>
<dbReference type="PANTHER" id="PTHR43512:SF4">
    <property type="entry name" value="TRANSLATION FACTOR GUF1 HOMOLOG, CHLOROPLASTIC"/>
    <property type="match status" value="1"/>
</dbReference>
<dbReference type="SUPFAM" id="SSF50447">
    <property type="entry name" value="Translation proteins"/>
    <property type="match status" value="1"/>
</dbReference>
<keyword evidence="8 13" id="KW-0472">Membrane</keyword>
<dbReference type="HAMAP" id="MF_00071">
    <property type="entry name" value="LepA"/>
    <property type="match status" value="1"/>
</dbReference>
<dbReference type="Gene3D" id="3.30.70.2570">
    <property type="entry name" value="Elongation factor 4, C-terminal domain"/>
    <property type="match status" value="1"/>
</dbReference>
<dbReference type="GO" id="GO:0003746">
    <property type="term" value="F:translation elongation factor activity"/>
    <property type="evidence" value="ECO:0007669"/>
    <property type="project" value="UniProtKB-UniRule"/>
</dbReference>
<sequence>MPVSGSCQPEKYPQKFMNHIRNFSIIAHIDHGKSTLADRFIQYCGGLELREMSEQVLDSMDIEKERGITIKAQTAALHYKARDGQIYNLNLIDTPGHVDFSYEVSRSLAACEGALLVVDASQGVEAQTVANCYTAIEQGVEVVAVLNKIDLPAAEPERVIEEIEDIVGIEATDAVHASAKNGIGIQDILEAVIARIPAPSGNPDGPLKALIIDSWFDNYVGVVMLVRVVDGEIKPKDKLLFMSTKAQHLCEQVGVFTPKSLQRDSLKAGEVGFVIAGIKEIASAKVGDTITLVKPAAEQPLPGFKEVKSQVFAGLYPVESHDYDSLRDSLEKLKLNDASLHFEPEVSQALGFGFRCGFLGLLHLEIVQERLEREFNMDLITTAPTVVYQLLLKDGEVIEIENPSRLPELAKIEEIREPIITATILMPQDYVGPVMTLCNLKRGVQKNMQYMGRQVMLTYELPMAEVVMDFFDRLKSVSRGYASLDYDFKEFRADDLVKLDVLVNGERVDALSLMVHRANSVYRGRELVSKMRELIPRQMFDIAIQAAIGAHIIARETVKAMRKDVLAKCYGGDITRKRKLLEKQKAGKKRMKQVGNVEIPQEAFLAILQVSDK</sequence>
<dbReference type="InterPro" id="IPR005225">
    <property type="entry name" value="Small_GTP-bd"/>
</dbReference>
<dbReference type="Pfam" id="PF00009">
    <property type="entry name" value="GTP_EFTU"/>
    <property type="match status" value="1"/>
</dbReference>
<reference evidence="15 16" key="1">
    <citation type="submission" date="2016-11" db="EMBL/GenBank/DDBJ databases">
        <authorList>
            <person name="Jaros S."/>
            <person name="Januszkiewicz K."/>
            <person name="Wedrychowicz H."/>
        </authorList>
    </citation>
    <scope>NUCLEOTIDE SEQUENCE [LARGE SCALE GENOMIC DNA]</scope>
    <source>
        <strain evidence="15 16">DSM 18899</strain>
    </source>
</reference>
<dbReference type="InterPro" id="IPR009000">
    <property type="entry name" value="Transl_B-barrel_sf"/>
</dbReference>
<evidence type="ECO:0000256" key="12">
    <source>
        <dbReference type="ARBA" id="ARBA00066744"/>
    </source>
</evidence>
<evidence type="ECO:0000259" key="14">
    <source>
        <dbReference type="PROSITE" id="PS51722"/>
    </source>
</evidence>
<feature type="binding site" evidence="13">
    <location>
        <begin position="147"/>
        <end position="150"/>
    </location>
    <ligand>
        <name>GTP</name>
        <dbReference type="ChEBI" id="CHEBI:37565"/>
    </ligand>
</feature>
<dbReference type="FunFam" id="3.30.70.870:FF:000004">
    <property type="entry name" value="Translation factor GUF1, mitochondrial"/>
    <property type="match status" value="1"/>
</dbReference>
<evidence type="ECO:0000256" key="9">
    <source>
        <dbReference type="ARBA" id="ARBA00050293"/>
    </source>
</evidence>
<evidence type="ECO:0000256" key="2">
    <source>
        <dbReference type="ARBA" id="ARBA00022475"/>
    </source>
</evidence>
<dbReference type="InterPro" id="IPR004161">
    <property type="entry name" value="EFTu-like_2"/>
</dbReference>
<dbReference type="PANTHER" id="PTHR43512">
    <property type="entry name" value="TRANSLATION FACTOR GUF1-RELATED"/>
    <property type="match status" value="1"/>
</dbReference>
<evidence type="ECO:0000256" key="1">
    <source>
        <dbReference type="ARBA" id="ARBA00005454"/>
    </source>
</evidence>
<evidence type="ECO:0000256" key="6">
    <source>
        <dbReference type="ARBA" id="ARBA00022917"/>
    </source>
</evidence>
<evidence type="ECO:0000256" key="13">
    <source>
        <dbReference type="HAMAP-Rule" id="MF_00071"/>
    </source>
</evidence>
<organism evidence="15 16">
    <name type="scientific">Chitinimonas taiwanensis DSM 18899</name>
    <dbReference type="NCBI Taxonomy" id="1121279"/>
    <lineage>
        <taxon>Bacteria</taxon>
        <taxon>Pseudomonadati</taxon>
        <taxon>Pseudomonadota</taxon>
        <taxon>Betaproteobacteria</taxon>
        <taxon>Neisseriales</taxon>
        <taxon>Chitinibacteraceae</taxon>
        <taxon>Chitinimonas</taxon>
    </lineage>
</organism>
<dbReference type="GO" id="GO:0045727">
    <property type="term" value="P:positive regulation of translation"/>
    <property type="evidence" value="ECO:0007669"/>
    <property type="project" value="UniProtKB-UniRule"/>
</dbReference>
<evidence type="ECO:0000313" key="15">
    <source>
        <dbReference type="EMBL" id="SFZ72506.1"/>
    </source>
</evidence>
<dbReference type="InterPro" id="IPR000795">
    <property type="entry name" value="T_Tr_GTP-bd_dom"/>
</dbReference>
<dbReference type="Pfam" id="PF00679">
    <property type="entry name" value="EFG_C"/>
    <property type="match status" value="1"/>
</dbReference>
<comment type="similarity">
    <text evidence="1 13">Belongs to the TRAFAC class translation factor GTPase superfamily. Classic translation factor GTPase family. LepA subfamily.</text>
</comment>
<dbReference type="GO" id="GO:0003924">
    <property type="term" value="F:GTPase activity"/>
    <property type="evidence" value="ECO:0007669"/>
    <property type="project" value="UniProtKB-UniRule"/>
</dbReference>
<dbReference type="InterPro" id="IPR035647">
    <property type="entry name" value="EFG_III/V"/>
</dbReference>
<accession>A0A1K2H7J2</accession>
<dbReference type="InterPro" id="IPR027417">
    <property type="entry name" value="P-loop_NTPase"/>
</dbReference>
<keyword evidence="2 13" id="KW-1003">Cell membrane</keyword>
<dbReference type="PRINTS" id="PR00315">
    <property type="entry name" value="ELONGATNFCT"/>
</dbReference>
<dbReference type="Gene3D" id="2.40.30.10">
    <property type="entry name" value="Translation factors"/>
    <property type="match status" value="1"/>
</dbReference>
<dbReference type="CDD" id="cd01890">
    <property type="entry name" value="LepA"/>
    <property type="match status" value="1"/>
</dbReference>
<keyword evidence="4 13" id="KW-0547">Nucleotide-binding</keyword>
<dbReference type="InterPro" id="IPR035654">
    <property type="entry name" value="LepA_IV"/>
</dbReference>
<dbReference type="Gene3D" id="3.30.70.870">
    <property type="entry name" value="Elongation Factor G (Translational Gtpase), domain 3"/>
    <property type="match status" value="1"/>
</dbReference>
<evidence type="ECO:0000256" key="8">
    <source>
        <dbReference type="ARBA" id="ARBA00023136"/>
    </source>
</evidence>
<comment type="similarity">
    <text evidence="11">Belongs to the GTP-binding elongation factor family. LepA subfamily.</text>
</comment>
<dbReference type="SUPFAM" id="SSF54980">
    <property type="entry name" value="EF-G C-terminal domain-like"/>
    <property type="match status" value="2"/>
</dbReference>
<comment type="subcellular location">
    <subcellularLocation>
        <location evidence="13">Cell membrane</location>
        <topology evidence="13">Peripheral membrane protein</topology>
        <orientation evidence="13">Cytoplasmic side</orientation>
    </subcellularLocation>
</comment>
<evidence type="ECO:0000256" key="5">
    <source>
        <dbReference type="ARBA" id="ARBA00022801"/>
    </source>
</evidence>
<dbReference type="EC" id="3.6.5.n1" evidence="12 13"/>
<keyword evidence="6 13" id="KW-0648">Protein biosynthesis</keyword>
<dbReference type="GO" id="GO:0005525">
    <property type="term" value="F:GTP binding"/>
    <property type="evidence" value="ECO:0007669"/>
    <property type="project" value="UniProtKB-UniRule"/>
</dbReference>
<dbReference type="PROSITE" id="PS51722">
    <property type="entry name" value="G_TR_2"/>
    <property type="match status" value="1"/>
</dbReference>
<dbReference type="STRING" id="1121279.SAMN02745887_00650"/>
<evidence type="ECO:0000256" key="3">
    <source>
        <dbReference type="ARBA" id="ARBA00022519"/>
    </source>
</evidence>
<comment type="function">
    <text evidence="10 13">Required for accurate and efficient protein synthesis under certain stress conditions. May act as a fidelity factor of the translation reaction, by catalyzing a one-codon backward translocation of tRNAs on improperly translocated ribosomes. Back-translocation proceeds from a post-translocation (POST) complex to a pre-translocation (PRE) complex, thus giving elongation factor G a second chance to translocate the tRNAs correctly. Binds to ribosomes in a GTP-dependent manner.</text>
</comment>
<dbReference type="CDD" id="cd16260">
    <property type="entry name" value="EF4_III"/>
    <property type="match status" value="1"/>
</dbReference>
<dbReference type="GO" id="GO:0005886">
    <property type="term" value="C:plasma membrane"/>
    <property type="evidence" value="ECO:0007669"/>
    <property type="project" value="UniProtKB-SubCell"/>
</dbReference>
<evidence type="ECO:0000256" key="4">
    <source>
        <dbReference type="ARBA" id="ARBA00022741"/>
    </source>
</evidence>
<dbReference type="GO" id="GO:0097216">
    <property type="term" value="F:guanosine tetraphosphate binding"/>
    <property type="evidence" value="ECO:0007669"/>
    <property type="project" value="UniProtKB-ARBA"/>
</dbReference>
<dbReference type="Gene3D" id="3.30.70.240">
    <property type="match status" value="1"/>
</dbReference>
<dbReference type="FunFam" id="2.40.30.10:FF:000015">
    <property type="entry name" value="Translation factor GUF1, mitochondrial"/>
    <property type="match status" value="1"/>
</dbReference>
<dbReference type="SUPFAM" id="SSF52540">
    <property type="entry name" value="P-loop containing nucleoside triphosphate hydrolases"/>
    <property type="match status" value="1"/>
</dbReference>
<comment type="catalytic activity">
    <reaction evidence="9 13">
        <text>GTP + H2O = GDP + phosphate + H(+)</text>
        <dbReference type="Rhea" id="RHEA:19669"/>
        <dbReference type="ChEBI" id="CHEBI:15377"/>
        <dbReference type="ChEBI" id="CHEBI:15378"/>
        <dbReference type="ChEBI" id="CHEBI:37565"/>
        <dbReference type="ChEBI" id="CHEBI:43474"/>
        <dbReference type="ChEBI" id="CHEBI:58189"/>
        <dbReference type="EC" id="3.6.5.n1"/>
    </reaction>
</comment>
<dbReference type="NCBIfam" id="TIGR00231">
    <property type="entry name" value="small_GTP"/>
    <property type="match status" value="1"/>
</dbReference>
<protein>
    <recommendedName>
        <fullName evidence="12 13">Elongation factor 4</fullName>
        <shortName evidence="13">EF-4</shortName>
        <ecNumber evidence="12 13">3.6.5.n1</ecNumber>
    </recommendedName>
    <alternativeName>
        <fullName evidence="13">Ribosomal back-translocase LepA</fullName>
    </alternativeName>
</protein>
<dbReference type="InterPro" id="IPR031157">
    <property type="entry name" value="G_TR_CS"/>
</dbReference>
<dbReference type="Gene3D" id="3.40.50.300">
    <property type="entry name" value="P-loop containing nucleotide triphosphate hydrolases"/>
    <property type="match status" value="1"/>
</dbReference>
<dbReference type="Pfam" id="PF03144">
    <property type="entry name" value="GTP_EFTU_D2"/>
    <property type="match status" value="1"/>
</dbReference>
<dbReference type="NCBIfam" id="TIGR01393">
    <property type="entry name" value="lepA"/>
    <property type="match status" value="1"/>
</dbReference>
<dbReference type="FunFam" id="3.30.70.240:FF:000007">
    <property type="entry name" value="Translation factor GUF1, mitochondrial"/>
    <property type="match status" value="1"/>
</dbReference>
<dbReference type="InterPro" id="IPR038363">
    <property type="entry name" value="LepA_C_sf"/>
</dbReference>
<dbReference type="CDD" id="cd03709">
    <property type="entry name" value="lepA_C"/>
    <property type="match status" value="1"/>
</dbReference>
<dbReference type="InterPro" id="IPR006297">
    <property type="entry name" value="EF-4"/>
</dbReference>
<dbReference type="FunFam" id="3.40.50.300:FF:000078">
    <property type="entry name" value="Elongation factor 4"/>
    <property type="match status" value="1"/>
</dbReference>
<keyword evidence="5 13" id="KW-0378">Hydrolase</keyword>
<keyword evidence="7 13" id="KW-0342">GTP-binding</keyword>
<dbReference type="InterPro" id="IPR000640">
    <property type="entry name" value="EFG_V-like"/>
</dbReference>
<dbReference type="PROSITE" id="PS00301">
    <property type="entry name" value="G_TR_1"/>
    <property type="match status" value="1"/>
</dbReference>
<dbReference type="InterPro" id="IPR013842">
    <property type="entry name" value="LepA_CTD"/>
</dbReference>
<dbReference type="AlphaFoldDB" id="A0A1K2H7J2"/>
<evidence type="ECO:0000256" key="7">
    <source>
        <dbReference type="ARBA" id="ARBA00023134"/>
    </source>
</evidence>
<proteinExistence type="inferred from homology"/>
<feature type="domain" description="Tr-type G" evidence="14">
    <location>
        <begin position="18"/>
        <end position="200"/>
    </location>
</feature>
<keyword evidence="16" id="KW-1185">Reference proteome</keyword>